<reference evidence="1 2" key="1">
    <citation type="journal article" date="1998" name="Science">
        <title>Genome sequence of the nematode C. elegans: a platform for investigating biology.</title>
        <authorList>
            <consortium name="The C. elegans sequencing consortium"/>
            <person name="Sulson J.E."/>
            <person name="Waterston R."/>
        </authorList>
    </citation>
    <scope>NUCLEOTIDE SEQUENCE [LARGE SCALE GENOMIC DNA]</scope>
    <source>
        <strain evidence="1 2">Bristol N2</strain>
    </source>
</reference>
<evidence type="ECO:0000313" key="2">
    <source>
        <dbReference type="Proteomes" id="UP000001940"/>
    </source>
</evidence>
<dbReference type="WormBase" id="C41H7.9">
    <property type="protein sequence ID" value="CE38695"/>
    <property type="gene ID" value="WBGene00044370"/>
</dbReference>
<dbReference type="EMBL" id="BX284602">
    <property type="protein sequence ID" value="CCD62002.1"/>
    <property type="molecule type" value="Genomic_DNA"/>
</dbReference>
<dbReference type="GeneID" id="3565508"/>
<evidence type="ECO:0000313" key="3">
    <source>
        <dbReference type="WormBase" id="C41H7.9"/>
    </source>
</evidence>
<organism evidence="1 2">
    <name type="scientific">Caenorhabditis elegans</name>
    <dbReference type="NCBI Taxonomy" id="6239"/>
    <lineage>
        <taxon>Eukaryota</taxon>
        <taxon>Metazoa</taxon>
        <taxon>Ecdysozoa</taxon>
        <taxon>Nematoda</taxon>
        <taxon>Chromadorea</taxon>
        <taxon>Rhabditida</taxon>
        <taxon>Rhabditina</taxon>
        <taxon>Rhabditomorpha</taxon>
        <taxon>Rhabditoidea</taxon>
        <taxon>Rhabditidae</taxon>
        <taxon>Peloderinae</taxon>
        <taxon>Caenorhabditis</taxon>
    </lineage>
</organism>
<sequence length="50" mass="5985">MALDDDEVEYTELADLFGDIAEQSNVVRRLRLQRQQQRGRGEQRQVEERH</sequence>
<proteinExistence type="predicted"/>
<accession>Q4W512</accession>
<keyword evidence="2" id="KW-1185">Reference proteome</keyword>
<protein>
    <submittedName>
        <fullName evidence="1">Movement protein</fullName>
    </submittedName>
</protein>
<evidence type="ECO:0000313" key="1">
    <source>
        <dbReference type="EMBL" id="CCD62002.1"/>
    </source>
</evidence>
<name>Q4W512_CAEEL</name>
<dbReference type="InParanoid" id="Q4W512"/>
<dbReference type="SMR" id="Q4W512"/>
<dbReference type="UCSC" id="C41H7.9">
    <property type="organism name" value="c. elegans"/>
</dbReference>
<dbReference type="Proteomes" id="UP000001940">
    <property type="component" value="Chromosome II"/>
</dbReference>
<gene>
    <name evidence="1 3" type="ORF">C41H7.9</name>
    <name evidence="1" type="ORF">CELE_C41H7.9</name>
</gene>
<dbReference type="AGR" id="WB:WBGene00044370"/>
<dbReference type="HOGENOM" id="CLU_072670_0_0_1"/>
<dbReference type="CTD" id="3565508"/>
<dbReference type="RefSeq" id="NP_001367361.1">
    <property type="nucleotide sequence ID" value="NM_001381361.1"/>
</dbReference>
<dbReference type="KEGG" id="cel:CELE_C41H7.9"/>
<dbReference type="AlphaFoldDB" id="Q4W512"/>
<dbReference type="OrthoDB" id="5853305at2759"/>